<keyword evidence="7" id="KW-1185">Reference proteome</keyword>
<sequence length="103" mass="10878">MTEDHYRPLTAAAAAEQAPAPWRVVDGALVARYRTGTMVRGLEFATAIVAAAEAANHHPDIDFRYSTVALVLTTHAIGQLSAADVSLAVAIAQIADAQDVGWH</sequence>
<dbReference type="InterPro" id="IPR001533">
    <property type="entry name" value="Pterin_deHydtase"/>
</dbReference>
<evidence type="ECO:0000313" key="6">
    <source>
        <dbReference type="EMBL" id="GAA3047157.1"/>
    </source>
</evidence>
<gene>
    <name evidence="6" type="ORF">GCM10010528_28010</name>
</gene>
<comment type="caution">
    <text evidence="6">The sequence shown here is derived from an EMBL/GenBank/DDBJ whole genome shotgun (WGS) entry which is preliminary data.</text>
</comment>
<reference evidence="7" key="1">
    <citation type="journal article" date="2019" name="Int. J. Syst. Evol. Microbiol.">
        <title>The Global Catalogue of Microorganisms (GCM) 10K type strain sequencing project: providing services to taxonomists for standard genome sequencing and annotation.</title>
        <authorList>
            <consortium name="The Broad Institute Genomics Platform"/>
            <consortium name="The Broad Institute Genome Sequencing Center for Infectious Disease"/>
            <person name="Wu L."/>
            <person name="Ma J."/>
        </authorList>
    </citation>
    <scope>NUCLEOTIDE SEQUENCE [LARGE SCALE GENOMIC DNA]</scope>
    <source>
        <strain evidence="7">JCM 14234</strain>
    </source>
</reference>
<dbReference type="EC" id="4.2.1.96" evidence="3"/>
<organism evidence="6 7">
    <name type="scientific">Gordonia defluvii</name>
    <dbReference type="NCBI Taxonomy" id="283718"/>
    <lineage>
        <taxon>Bacteria</taxon>
        <taxon>Bacillati</taxon>
        <taxon>Actinomycetota</taxon>
        <taxon>Actinomycetes</taxon>
        <taxon>Mycobacteriales</taxon>
        <taxon>Gordoniaceae</taxon>
        <taxon>Gordonia</taxon>
    </lineage>
</organism>
<dbReference type="Pfam" id="PF01329">
    <property type="entry name" value="Pterin_4a"/>
    <property type="match status" value="1"/>
</dbReference>
<comment type="catalytic activity">
    <reaction evidence="1">
        <text>(4aS,6R)-4a-hydroxy-L-erythro-5,6,7,8-tetrahydrobiopterin = (6R)-L-erythro-6,7-dihydrobiopterin + H2O</text>
        <dbReference type="Rhea" id="RHEA:11920"/>
        <dbReference type="ChEBI" id="CHEBI:15377"/>
        <dbReference type="ChEBI" id="CHEBI:15642"/>
        <dbReference type="ChEBI" id="CHEBI:43120"/>
        <dbReference type="EC" id="4.2.1.96"/>
    </reaction>
</comment>
<dbReference type="PANTHER" id="PTHR12599">
    <property type="entry name" value="PTERIN-4-ALPHA-CARBINOLAMINE DEHYDRATASE"/>
    <property type="match status" value="1"/>
</dbReference>
<evidence type="ECO:0000313" key="7">
    <source>
        <dbReference type="Proteomes" id="UP001501035"/>
    </source>
</evidence>
<dbReference type="Proteomes" id="UP001501035">
    <property type="component" value="Unassembled WGS sequence"/>
</dbReference>
<evidence type="ECO:0000256" key="5">
    <source>
        <dbReference type="ARBA" id="ARBA00023239"/>
    </source>
</evidence>
<dbReference type="InterPro" id="IPR036428">
    <property type="entry name" value="PCD_sf"/>
</dbReference>
<dbReference type="Gene3D" id="3.30.1360.20">
    <property type="entry name" value="Transcriptional coactivator/pterin dehydratase"/>
    <property type="match status" value="1"/>
</dbReference>
<accession>A0ABP6LMU5</accession>
<proteinExistence type="inferred from homology"/>
<dbReference type="SUPFAM" id="SSF55248">
    <property type="entry name" value="PCD-like"/>
    <property type="match status" value="1"/>
</dbReference>
<comment type="similarity">
    <text evidence="2">Belongs to the pterin-4-alpha-carbinolamine dehydratase family.</text>
</comment>
<protein>
    <recommendedName>
        <fullName evidence="4">Putative pterin-4-alpha-carbinolamine dehydratase</fullName>
        <ecNumber evidence="3">4.2.1.96</ecNumber>
    </recommendedName>
</protein>
<evidence type="ECO:0000256" key="2">
    <source>
        <dbReference type="ARBA" id="ARBA00006472"/>
    </source>
</evidence>
<dbReference type="EMBL" id="BAAAVS010000058">
    <property type="protein sequence ID" value="GAA3047157.1"/>
    <property type="molecule type" value="Genomic_DNA"/>
</dbReference>
<name>A0ABP6LMU5_9ACTN</name>
<evidence type="ECO:0000256" key="4">
    <source>
        <dbReference type="ARBA" id="ARBA00021735"/>
    </source>
</evidence>
<keyword evidence="5" id="KW-0456">Lyase</keyword>
<dbReference type="PANTHER" id="PTHR12599:SF0">
    <property type="entry name" value="PTERIN-4-ALPHA-CARBINOLAMINE DEHYDRATASE"/>
    <property type="match status" value="1"/>
</dbReference>
<dbReference type="RefSeq" id="WP_290703835.1">
    <property type="nucleotide sequence ID" value="NZ_BAAAVS010000058.1"/>
</dbReference>
<evidence type="ECO:0000256" key="3">
    <source>
        <dbReference type="ARBA" id="ARBA00013252"/>
    </source>
</evidence>
<evidence type="ECO:0000256" key="1">
    <source>
        <dbReference type="ARBA" id="ARBA00001554"/>
    </source>
</evidence>